<evidence type="ECO:0000256" key="11">
    <source>
        <dbReference type="ARBA" id="ARBA00022989"/>
    </source>
</evidence>
<feature type="transmembrane region" description="Helical" evidence="17">
    <location>
        <begin position="338"/>
        <end position="356"/>
    </location>
</feature>
<evidence type="ECO:0000256" key="9">
    <source>
        <dbReference type="ARBA" id="ARBA00022967"/>
    </source>
</evidence>
<dbReference type="PANTHER" id="PTHR43507:SF20">
    <property type="entry name" value="NADH-UBIQUINONE OXIDOREDUCTASE CHAIN 4"/>
    <property type="match status" value="1"/>
</dbReference>
<feature type="transmembrane region" description="Helical" evidence="17">
    <location>
        <begin position="211"/>
        <end position="234"/>
    </location>
</feature>
<name>A0A0S2MP65_9CUCU</name>
<evidence type="ECO:0000256" key="13">
    <source>
        <dbReference type="ARBA" id="ARBA00023075"/>
    </source>
</evidence>
<keyword evidence="13 17" id="KW-0830">Ubiquinone</keyword>
<keyword evidence="12 17" id="KW-0520">NAD</keyword>
<dbReference type="InterPro" id="IPR003918">
    <property type="entry name" value="NADH_UbQ_OxRdtase"/>
</dbReference>
<dbReference type="Pfam" id="PF00361">
    <property type="entry name" value="Proton_antipo_M"/>
    <property type="match status" value="1"/>
</dbReference>
<evidence type="ECO:0000259" key="18">
    <source>
        <dbReference type="Pfam" id="PF00361"/>
    </source>
</evidence>
<comment type="catalytic activity">
    <reaction evidence="16 17">
        <text>a ubiquinone + NADH + 5 H(+)(in) = a ubiquinol + NAD(+) + 4 H(+)(out)</text>
        <dbReference type="Rhea" id="RHEA:29091"/>
        <dbReference type="Rhea" id="RHEA-COMP:9565"/>
        <dbReference type="Rhea" id="RHEA-COMP:9566"/>
        <dbReference type="ChEBI" id="CHEBI:15378"/>
        <dbReference type="ChEBI" id="CHEBI:16389"/>
        <dbReference type="ChEBI" id="CHEBI:17976"/>
        <dbReference type="ChEBI" id="CHEBI:57540"/>
        <dbReference type="ChEBI" id="CHEBI:57945"/>
        <dbReference type="EC" id="7.1.1.2"/>
    </reaction>
</comment>
<dbReference type="Pfam" id="PF01059">
    <property type="entry name" value="Oxidored_q5_N"/>
    <property type="match status" value="1"/>
</dbReference>
<reference evidence="20" key="1">
    <citation type="submission" date="2012-06" db="EMBL/GenBank/DDBJ databases">
        <title>Mitogenomics of the Coleoptera under dense taxon sampling.</title>
        <authorList>
            <person name="Timmermans M.J.T.N."/>
            <person name="Lim J."/>
            <person name="Dodsworth S."/>
            <person name="Haran J."/>
            <person name="Ahrens D."/>
            <person name="Bocak L."/>
            <person name="London A."/>
            <person name="Culverwell L."/>
            <person name="Vogler A.P."/>
        </authorList>
    </citation>
    <scope>NUCLEOTIDE SEQUENCE</scope>
</reference>
<dbReference type="EC" id="7.1.1.2" evidence="4 17"/>
<evidence type="ECO:0000256" key="16">
    <source>
        <dbReference type="ARBA" id="ARBA00049551"/>
    </source>
</evidence>
<proteinExistence type="inferred from homology"/>
<feature type="domain" description="NADH:quinone oxidoreductase/Mrp antiporter transmembrane" evidence="18">
    <location>
        <begin position="103"/>
        <end position="385"/>
    </location>
</feature>
<comment type="subcellular location">
    <subcellularLocation>
        <location evidence="2 17">Mitochondrion membrane</location>
        <topology evidence="2 17">Multi-pass membrane protein</topology>
    </subcellularLocation>
</comment>
<dbReference type="PANTHER" id="PTHR43507">
    <property type="entry name" value="NADH-UBIQUINONE OXIDOREDUCTASE CHAIN 4"/>
    <property type="match status" value="1"/>
</dbReference>
<evidence type="ECO:0000256" key="17">
    <source>
        <dbReference type="RuleBase" id="RU003297"/>
    </source>
</evidence>
<evidence type="ECO:0000256" key="7">
    <source>
        <dbReference type="ARBA" id="ARBA00022660"/>
    </source>
</evidence>
<evidence type="ECO:0000256" key="8">
    <source>
        <dbReference type="ARBA" id="ARBA00022692"/>
    </source>
</evidence>
<feature type="transmembrane region" description="Helical" evidence="17">
    <location>
        <begin position="86"/>
        <end position="105"/>
    </location>
</feature>
<feature type="transmembrane region" description="Helical" evidence="17">
    <location>
        <begin position="240"/>
        <end position="261"/>
    </location>
</feature>
<evidence type="ECO:0000256" key="4">
    <source>
        <dbReference type="ARBA" id="ARBA00012944"/>
    </source>
</evidence>
<dbReference type="InterPro" id="IPR001750">
    <property type="entry name" value="ND/Mrp_TM"/>
</dbReference>
<keyword evidence="8 17" id="KW-0812">Transmembrane</keyword>
<feature type="transmembrane region" description="Helical" evidence="17">
    <location>
        <begin position="175"/>
        <end position="199"/>
    </location>
</feature>
<sequence>MMMIFMYMMFLIPLTWILSFWMNMTVWFNFFITNFQVFYNNSFSLIYMEMGLDVLSFILSLLSVWICILMVLASQLIFIDNNWTKLFMLNIIFLMISLLLCFSMNMFLFYIFFEVSLIPTFFLIMGWGYQPERLQAGSYLMFYTILASLPMMIALFFIYNNYFSMNLLFFNQSNSIFMFMLINLVFFIKIPMYYVHLWLPKAHVEAPISGSMILAGVMLKLGGYGIMRFMYMFMELSIKLNYYIISLSLLGSTFISILCLRQSDIKSLIAYSSVSHMAIVLSSMMTLSIWGFFGSMMMMVGHGLCSSGLFCLANINYERIKSRSLYLNKSMINLIPNLSLMWFLIISSNMAFPPSLNLFGEIFMINSIISFSSLTILFLALTSFFGAAYSLYLYSFSQHGMSNNMMFNFNNCYLREYLLIILHWIPLNLIIIIMDLFYL</sequence>
<keyword evidence="9" id="KW-1278">Translocase</keyword>
<keyword evidence="7 17" id="KW-0679">Respiratory chain</keyword>
<evidence type="ECO:0000256" key="14">
    <source>
        <dbReference type="ARBA" id="ARBA00023128"/>
    </source>
</evidence>
<feature type="transmembrane region" description="Helical" evidence="17">
    <location>
        <begin position="299"/>
        <end position="317"/>
    </location>
</feature>
<feature type="domain" description="NADH:ubiquinone oxidoreductase chain 4 N-terminal" evidence="19">
    <location>
        <begin position="1"/>
        <end position="100"/>
    </location>
</feature>
<accession>A0A0S2MP65</accession>
<dbReference type="PRINTS" id="PR01437">
    <property type="entry name" value="NUOXDRDTASE4"/>
</dbReference>
<feature type="transmembrane region" description="Helical" evidence="17">
    <location>
        <begin position="417"/>
        <end position="438"/>
    </location>
</feature>
<evidence type="ECO:0000256" key="1">
    <source>
        <dbReference type="ARBA" id="ARBA00003257"/>
    </source>
</evidence>
<evidence type="ECO:0000256" key="3">
    <source>
        <dbReference type="ARBA" id="ARBA00009025"/>
    </source>
</evidence>
<feature type="transmembrane region" description="Helical" evidence="17">
    <location>
        <begin position="368"/>
        <end position="396"/>
    </location>
</feature>
<dbReference type="InterPro" id="IPR000260">
    <property type="entry name" value="NADH4_N"/>
</dbReference>
<dbReference type="EMBL" id="JX412760">
    <property type="protein sequence ID" value="ALO76515.1"/>
    <property type="molecule type" value="Genomic_DNA"/>
</dbReference>
<keyword evidence="14 17" id="KW-0496">Mitochondrion</keyword>
<evidence type="ECO:0000256" key="10">
    <source>
        <dbReference type="ARBA" id="ARBA00022982"/>
    </source>
</evidence>
<comment type="function">
    <text evidence="17">Core subunit of the mitochondrial membrane respiratory chain NADH dehydrogenase (Complex I) which catalyzes electron transfer from NADH through the respiratory chain, using ubiquinone as an electron acceptor. Essential for the catalytic activity and assembly of complex I.</text>
</comment>
<evidence type="ECO:0000256" key="2">
    <source>
        <dbReference type="ARBA" id="ARBA00004225"/>
    </source>
</evidence>
<dbReference type="GO" id="GO:0042773">
    <property type="term" value="P:ATP synthesis coupled electron transport"/>
    <property type="evidence" value="ECO:0007669"/>
    <property type="project" value="InterPro"/>
</dbReference>
<comment type="similarity">
    <text evidence="3 17">Belongs to the complex I subunit 4 family.</text>
</comment>
<protein>
    <recommendedName>
        <fullName evidence="5 17">NADH-ubiquinone oxidoreductase chain 4</fullName>
        <ecNumber evidence="4 17">7.1.1.2</ecNumber>
    </recommendedName>
</protein>
<keyword evidence="6 17" id="KW-0813">Transport</keyword>
<gene>
    <name evidence="20" type="primary">nad4</name>
</gene>
<feature type="transmembrane region" description="Helical" evidence="17">
    <location>
        <begin position="111"/>
        <end position="129"/>
    </location>
</feature>
<feature type="transmembrane region" description="Helical" evidence="17">
    <location>
        <begin position="268"/>
        <end position="293"/>
    </location>
</feature>
<evidence type="ECO:0000256" key="5">
    <source>
        <dbReference type="ARBA" id="ARBA00021006"/>
    </source>
</evidence>
<evidence type="ECO:0000256" key="12">
    <source>
        <dbReference type="ARBA" id="ARBA00023027"/>
    </source>
</evidence>
<keyword evidence="11 17" id="KW-1133">Transmembrane helix</keyword>
<keyword evidence="15 17" id="KW-0472">Membrane</keyword>
<dbReference type="GO" id="GO:0008137">
    <property type="term" value="F:NADH dehydrogenase (ubiquinone) activity"/>
    <property type="evidence" value="ECO:0007669"/>
    <property type="project" value="UniProtKB-UniRule"/>
</dbReference>
<dbReference type="GO" id="GO:0003954">
    <property type="term" value="F:NADH dehydrogenase activity"/>
    <property type="evidence" value="ECO:0007669"/>
    <property type="project" value="TreeGrafter"/>
</dbReference>
<evidence type="ECO:0000256" key="15">
    <source>
        <dbReference type="ARBA" id="ARBA00023136"/>
    </source>
</evidence>
<dbReference type="AlphaFoldDB" id="A0A0S2MP65"/>
<feature type="transmembrane region" description="Helical" evidence="17">
    <location>
        <begin position="54"/>
        <end position="79"/>
    </location>
</feature>
<dbReference type="GO" id="GO:0031966">
    <property type="term" value="C:mitochondrial membrane"/>
    <property type="evidence" value="ECO:0007669"/>
    <property type="project" value="UniProtKB-SubCell"/>
</dbReference>
<feature type="transmembrane region" description="Helical" evidence="17">
    <location>
        <begin position="141"/>
        <end position="163"/>
    </location>
</feature>
<evidence type="ECO:0000256" key="6">
    <source>
        <dbReference type="ARBA" id="ARBA00022448"/>
    </source>
</evidence>
<comment type="function">
    <text evidence="1">Core subunit of the mitochondrial membrane respiratory chain NADH dehydrogenase (Complex I) that is believed to belong to the minimal assembly required for catalysis. Complex I functions in the transfer of electrons from NADH to the respiratory chain. The immediate electron acceptor for the enzyme is believed to be ubiquinone.</text>
</comment>
<keyword evidence="10 17" id="KW-0249">Electron transport</keyword>
<evidence type="ECO:0000313" key="20">
    <source>
        <dbReference type="EMBL" id="ALO76515.1"/>
    </source>
</evidence>
<dbReference type="GO" id="GO:0015990">
    <property type="term" value="P:electron transport coupled proton transport"/>
    <property type="evidence" value="ECO:0007669"/>
    <property type="project" value="TreeGrafter"/>
</dbReference>
<dbReference type="GO" id="GO:0048039">
    <property type="term" value="F:ubiquinone binding"/>
    <property type="evidence" value="ECO:0007669"/>
    <property type="project" value="TreeGrafter"/>
</dbReference>
<geneLocation type="mitochondrion" evidence="20"/>
<organism evidence="20">
    <name type="scientific">Chrysolagria sp. CHR01</name>
    <dbReference type="NCBI Taxonomy" id="1205615"/>
    <lineage>
        <taxon>Eukaryota</taxon>
        <taxon>Metazoa</taxon>
        <taxon>Ecdysozoa</taxon>
        <taxon>Arthropoda</taxon>
        <taxon>Hexapoda</taxon>
        <taxon>Insecta</taxon>
        <taxon>Pterygota</taxon>
        <taxon>Neoptera</taxon>
        <taxon>Endopterygota</taxon>
        <taxon>Coleoptera</taxon>
        <taxon>Polyphaga</taxon>
        <taxon>Cucujiformia</taxon>
        <taxon>Tenebrionidae</taxon>
        <taxon>Tenebrionidae incertae sedis</taxon>
        <taxon>Chrysolagria</taxon>
    </lineage>
</organism>
<evidence type="ECO:0000259" key="19">
    <source>
        <dbReference type="Pfam" id="PF01059"/>
    </source>
</evidence>